<dbReference type="EMBL" id="FOUY01000024">
    <property type="protein sequence ID" value="SFN90307.1"/>
    <property type="molecule type" value="Genomic_DNA"/>
</dbReference>
<keyword evidence="5" id="KW-1133">Transmembrane helix</keyword>
<dbReference type="CDD" id="cd16917">
    <property type="entry name" value="HATPase_UhpB-NarQ-NarX-like"/>
    <property type="match status" value="1"/>
</dbReference>
<evidence type="ECO:0000256" key="2">
    <source>
        <dbReference type="ARBA" id="ARBA00022777"/>
    </source>
</evidence>
<evidence type="ECO:0000313" key="8">
    <source>
        <dbReference type="Proteomes" id="UP000199614"/>
    </source>
</evidence>
<dbReference type="STRING" id="260086.SAMN05216207_10249"/>
<dbReference type="Gene3D" id="3.30.565.10">
    <property type="entry name" value="Histidine kinase-like ATPase, C-terminal domain"/>
    <property type="match status" value="1"/>
</dbReference>
<keyword evidence="8" id="KW-1185">Reference proteome</keyword>
<keyword evidence="1" id="KW-0808">Transferase</keyword>
<evidence type="ECO:0000259" key="6">
    <source>
        <dbReference type="SMART" id="SM00387"/>
    </source>
</evidence>
<organism evidence="7 8">
    <name type="scientific">Pseudonocardia ammonioxydans</name>
    <dbReference type="NCBI Taxonomy" id="260086"/>
    <lineage>
        <taxon>Bacteria</taxon>
        <taxon>Bacillati</taxon>
        <taxon>Actinomycetota</taxon>
        <taxon>Actinomycetes</taxon>
        <taxon>Pseudonocardiales</taxon>
        <taxon>Pseudonocardiaceae</taxon>
        <taxon>Pseudonocardia</taxon>
    </lineage>
</organism>
<dbReference type="InterPro" id="IPR050482">
    <property type="entry name" value="Sensor_HK_TwoCompSys"/>
</dbReference>
<dbReference type="Pfam" id="PF04024">
    <property type="entry name" value="PspC"/>
    <property type="match status" value="1"/>
</dbReference>
<evidence type="ECO:0000256" key="3">
    <source>
        <dbReference type="ARBA" id="ARBA00023012"/>
    </source>
</evidence>
<feature type="domain" description="Histidine kinase/HSP90-like ATPase" evidence="6">
    <location>
        <begin position="470"/>
        <end position="570"/>
    </location>
</feature>
<keyword evidence="3" id="KW-0902">Two-component regulatory system</keyword>
<feature type="transmembrane region" description="Helical" evidence="5">
    <location>
        <begin position="305"/>
        <end position="325"/>
    </location>
</feature>
<sequence>MHGAPPGNRDGASWWTRSRTARLRSGGPACATEVVDDPGATTAPVRSADPGDDRAPDGAEAGTGGTAPDGTAPAGTAQDGAAPQGTAPARTAQEGTTPDGTAQEGTAPEGTAPGSAGTRHDAAGDSAEESSDGGPDTTASEDATADQPPAGAGTAPVDRPGAPARAPLARRRSGRMLGGVAGGVADHLGVDARWARAAFVVLTFLGWAGVLAYGLLWVFVRQEEDTGVERTVTRSERLQAAGLLTLGLGLSLVAATSGSTVLGWIAGPLGLATVGAAVVWREADEAQRRRWARDARTRVVGGRAALLRTFLGAALVMTGLMVFLLGQLDLGQVRFGILAALATLLGVVVLTVPWWMRLVRDLGEERRARAVEAERMEIAAHLHDSVLQTLALIQRQASDSREVQRLARGQERELRAWLYGPDGRARGGDGHGATTETTLSAAITRVAGEVEDTYAVTVGPVLVGDAELDADLRALVLAAREAMVNAAKHSGTSDVDVYVEVEQASDEGPGTAEVFVRDRGRGFDPDSVDGDRHGLADSIHARMNRHGGTVRIRTAAGEGTEVRLSMPLAEGETA</sequence>
<keyword evidence="5" id="KW-0812">Transmembrane</keyword>
<dbReference type="PANTHER" id="PTHR24421:SF61">
    <property type="entry name" value="OXYGEN SENSOR HISTIDINE KINASE NREB"/>
    <property type="match status" value="1"/>
</dbReference>
<keyword evidence="5" id="KW-0472">Membrane</keyword>
<dbReference type="InterPro" id="IPR007168">
    <property type="entry name" value="Phageshock_PspC_N"/>
</dbReference>
<dbReference type="InterPro" id="IPR003594">
    <property type="entry name" value="HATPase_dom"/>
</dbReference>
<feature type="region of interest" description="Disordered" evidence="4">
    <location>
        <begin position="1"/>
        <end position="170"/>
    </location>
</feature>
<feature type="transmembrane region" description="Helical" evidence="5">
    <location>
        <begin position="238"/>
        <end position="255"/>
    </location>
</feature>
<dbReference type="GO" id="GO:0000160">
    <property type="term" value="P:phosphorelay signal transduction system"/>
    <property type="evidence" value="ECO:0007669"/>
    <property type="project" value="UniProtKB-KW"/>
</dbReference>
<evidence type="ECO:0000256" key="1">
    <source>
        <dbReference type="ARBA" id="ARBA00022679"/>
    </source>
</evidence>
<dbReference type="PANTHER" id="PTHR24421">
    <property type="entry name" value="NITRATE/NITRITE SENSOR PROTEIN NARX-RELATED"/>
    <property type="match status" value="1"/>
</dbReference>
<dbReference type="SUPFAM" id="SSF55874">
    <property type="entry name" value="ATPase domain of HSP90 chaperone/DNA topoisomerase II/histidine kinase"/>
    <property type="match status" value="1"/>
</dbReference>
<dbReference type="GO" id="GO:0016301">
    <property type="term" value="F:kinase activity"/>
    <property type="evidence" value="ECO:0007669"/>
    <property type="project" value="UniProtKB-KW"/>
</dbReference>
<dbReference type="AlphaFoldDB" id="A0A1I5CTQ8"/>
<keyword evidence="2" id="KW-0418">Kinase</keyword>
<dbReference type="Pfam" id="PF02518">
    <property type="entry name" value="HATPase_c"/>
    <property type="match status" value="1"/>
</dbReference>
<evidence type="ECO:0000256" key="5">
    <source>
        <dbReference type="SAM" id="Phobius"/>
    </source>
</evidence>
<feature type="transmembrane region" description="Helical" evidence="5">
    <location>
        <begin position="194"/>
        <end position="218"/>
    </location>
</feature>
<gene>
    <name evidence="7" type="ORF">SAMN05216207_10249</name>
</gene>
<dbReference type="SMART" id="SM00387">
    <property type="entry name" value="HATPase_c"/>
    <property type="match status" value="1"/>
</dbReference>
<dbReference type="Proteomes" id="UP000199614">
    <property type="component" value="Unassembled WGS sequence"/>
</dbReference>
<proteinExistence type="predicted"/>
<feature type="transmembrane region" description="Helical" evidence="5">
    <location>
        <begin position="337"/>
        <end position="356"/>
    </location>
</feature>
<name>A0A1I5CTQ8_PSUAM</name>
<dbReference type="InterPro" id="IPR036890">
    <property type="entry name" value="HATPase_C_sf"/>
</dbReference>
<evidence type="ECO:0000256" key="4">
    <source>
        <dbReference type="SAM" id="MobiDB-lite"/>
    </source>
</evidence>
<evidence type="ECO:0000313" key="7">
    <source>
        <dbReference type="EMBL" id="SFN90307.1"/>
    </source>
</evidence>
<feature type="compositionally biased region" description="Low complexity" evidence="4">
    <location>
        <begin position="68"/>
        <end position="77"/>
    </location>
</feature>
<reference evidence="7 8" key="1">
    <citation type="submission" date="2016-10" db="EMBL/GenBank/DDBJ databases">
        <authorList>
            <person name="de Groot N.N."/>
        </authorList>
    </citation>
    <scope>NUCLEOTIDE SEQUENCE [LARGE SCALE GENOMIC DNA]</scope>
    <source>
        <strain evidence="7 8">CGMCC 4.1877</strain>
    </source>
</reference>
<protein>
    <submittedName>
        <fullName evidence="7">Phage shock protein C (PspC) family protein</fullName>
    </submittedName>
</protein>
<accession>A0A1I5CTQ8</accession>
<feature type="compositionally biased region" description="Polar residues" evidence="4">
    <location>
        <begin position="93"/>
        <end position="104"/>
    </location>
</feature>
<feature type="transmembrane region" description="Helical" evidence="5">
    <location>
        <begin position="261"/>
        <end position="280"/>
    </location>
</feature>